<feature type="region of interest" description="Disordered" evidence="1">
    <location>
        <begin position="429"/>
        <end position="451"/>
    </location>
</feature>
<protein>
    <submittedName>
        <fullName evidence="2">Uncharacterized protein</fullName>
    </submittedName>
</protein>
<feature type="compositionally biased region" description="Polar residues" evidence="1">
    <location>
        <begin position="281"/>
        <end position="290"/>
    </location>
</feature>
<keyword evidence="3" id="KW-1185">Reference proteome</keyword>
<feature type="region of interest" description="Disordered" evidence="1">
    <location>
        <begin position="1"/>
        <end position="97"/>
    </location>
</feature>
<evidence type="ECO:0000313" key="2">
    <source>
        <dbReference type="EMBL" id="KDQ57799.1"/>
    </source>
</evidence>
<dbReference type="AlphaFoldDB" id="A0A067PSS4"/>
<feature type="compositionally biased region" description="Polar residues" evidence="1">
    <location>
        <begin position="22"/>
        <end position="35"/>
    </location>
</feature>
<feature type="region of interest" description="Disordered" evidence="1">
    <location>
        <begin position="281"/>
        <end position="386"/>
    </location>
</feature>
<dbReference type="InParanoid" id="A0A067PSS4"/>
<evidence type="ECO:0000256" key="1">
    <source>
        <dbReference type="SAM" id="MobiDB-lite"/>
    </source>
</evidence>
<feature type="compositionally biased region" description="Polar residues" evidence="1">
    <location>
        <begin position="304"/>
        <end position="314"/>
    </location>
</feature>
<dbReference type="Proteomes" id="UP000027265">
    <property type="component" value="Unassembled WGS sequence"/>
</dbReference>
<name>A0A067PSS4_9AGAM</name>
<reference evidence="3" key="1">
    <citation type="journal article" date="2014" name="Proc. Natl. Acad. Sci. U.S.A.">
        <title>Extensive sampling of basidiomycete genomes demonstrates inadequacy of the white-rot/brown-rot paradigm for wood decay fungi.</title>
        <authorList>
            <person name="Riley R."/>
            <person name="Salamov A.A."/>
            <person name="Brown D.W."/>
            <person name="Nagy L.G."/>
            <person name="Floudas D."/>
            <person name="Held B.W."/>
            <person name="Levasseur A."/>
            <person name="Lombard V."/>
            <person name="Morin E."/>
            <person name="Otillar R."/>
            <person name="Lindquist E.A."/>
            <person name="Sun H."/>
            <person name="LaButti K.M."/>
            <person name="Schmutz J."/>
            <person name="Jabbour D."/>
            <person name="Luo H."/>
            <person name="Baker S.E."/>
            <person name="Pisabarro A.G."/>
            <person name="Walton J.D."/>
            <person name="Blanchette R.A."/>
            <person name="Henrissat B."/>
            <person name="Martin F."/>
            <person name="Cullen D."/>
            <person name="Hibbett D.S."/>
            <person name="Grigoriev I.V."/>
        </authorList>
    </citation>
    <scope>NUCLEOTIDE SEQUENCE [LARGE SCALE GENOMIC DNA]</scope>
    <source>
        <strain evidence="3">MUCL 33604</strain>
    </source>
</reference>
<dbReference type="OrthoDB" id="2568455at2759"/>
<sequence>MSVSSYRLEAPRPRPPPLPLRFQSSSARPSSVSLNDKSETLLYDLPSTTSPPPGPSSRSNATSPTSPTFGGRTRGIRSRGMTPPPTSHPRSSTPTRALRSDIEGFAEHCRAWYYNQDEHAGRLMTQTLSTLPPSQRAPFARLQASIRSAYHAHMSARRAAEFQAHLSATNPGGSLMPHSRADPAGTLARKERYERFERFVRTWCTMGMPGTKPFFEGLWAMMRLQVVPENLGGAGGLRIDWEIDDAVFKESAGKDFMLEAIDVLKGVLGFEEVATPKLSPSWSPFPTLTRSHSRSRSQPLPLITANTTTNSTLPIPTANRPRAPSDPFTDTPPLSHSLVTTSSSSSYPNNNAHLSTYTSERDGEEPPTPITPSADPSYAQGSQAVPGDSEEELYLRIWTSPDLSNPEYVTLLKLFPSFITRRQLPRFPVNTTSGRPADLEEGEDDADERREVRCGTGTMWISSKERSDGWQGSWWTRVLQWFRRMFC</sequence>
<organism evidence="2 3">
    <name type="scientific">Jaapia argillacea MUCL 33604</name>
    <dbReference type="NCBI Taxonomy" id="933084"/>
    <lineage>
        <taxon>Eukaryota</taxon>
        <taxon>Fungi</taxon>
        <taxon>Dikarya</taxon>
        <taxon>Basidiomycota</taxon>
        <taxon>Agaricomycotina</taxon>
        <taxon>Agaricomycetes</taxon>
        <taxon>Agaricomycetidae</taxon>
        <taxon>Jaapiales</taxon>
        <taxon>Jaapiaceae</taxon>
        <taxon>Jaapia</taxon>
    </lineage>
</organism>
<accession>A0A067PSS4</accession>
<gene>
    <name evidence="2" type="ORF">JAAARDRAFT_207264</name>
</gene>
<proteinExistence type="predicted"/>
<evidence type="ECO:0000313" key="3">
    <source>
        <dbReference type="Proteomes" id="UP000027265"/>
    </source>
</evidence>
<dbReference type="EMBL" id="KL197719">
    <property type="protein sequence ID" value="KDQ57799.1"/>
    <property type="molecule type" value="Genomic_DNA"/>
</dbReference>
<dbReference type="HOGENOM" id="CLU_022092_0_0_1"/>
<feature type="compositionally biased region" description="Low complexity" evidence="1">
    <location>
        <begin position="331"/>
        <end position="351"/>
    </location>
</feature>